<accession>A0A485KTT1</accession>
<dbReference type="PROSITE" id="PS50076">
    <property type="entry name" value="DNAJ_2"/>
    <property type="match status" value="1"/>
</dbReference>
<dbReference type="Proteomes" id="UP000332933">
    <property type="component" value="Unassembled WGS sequence"/>
</dbReference>
<evidence type="ECO:0000313" key="4">
    <source>
        <dbReference type="EMBL" id="VFT88461.1"/>
    </source>
</evidence>
<feature type="domain" description="J" evidence="2">
    <location>
        <begin position="7"/>
        <end position="70"/>
    </location>
</feature>
<dbReference type="Gene3D" id="1.10.287.110">
    <property type="entry name" value="DnaJ domain"/>
    <property type="match status" value="1"/>
</dbReference>
<feature type="transmembrane region" description="Helical" evidence="1">
    <location>
        <begin position="177"/>
        <end position="197"/>
    </location>
</feature>
<evidence type="ECO:0000313" key="5">
    <source>
        <dbReference type="Proteomes" id="UP000332933"/>
    </source>
</evidence>
<dbReference type="OrthoDB" id="10250354at2759"/>
<keyword evidence="1" id="KW-0472">Membrane</keyword>
<keyword evidence="5" id="KW-1185">Reference proteome</keyword>
<feature type="transmembrane region" description="Helical" evidence="1">
    <location>
        <begin position="346"/>
        <end position="362"/>
    </location>
</feature>
<gene>
    <name evidence="4" type="primary">Aste57867_11603</name>
    <name evidence="3" type="ORF">As57867_011560</name>
    <name evidence="4" type="ORF">ASTE57867_11603</name>
</gene>
<dbReference type="InterPro" id="IPR036869">
    <property type="entry name" value="J_dom_sf"/>
</dbReference>
<dbReference type="InterPro" id="IPR019396">
    <property type="entry name" value="TM_Fragile-X-F-assoc"/>
</dbReference>
<proteinExistence type="predicted"/>
<dbReference type="Pfam" id="PF10269">
    <property type="entry name" value="Tmemb_185A"/>
    <property type="match status" value="1"/>
</dbReference>
<reference evidence="3" key="2">
    <citation type="submission" date="2019-06" db="EMBL/GenBank/DDBJ databases">
        <title>Genomics analysis of Aphanomyces spp. identifies a new class of oomycete effector associated with host adaptation.</title>
        <authorList>
            <person name="Gaulin E."/>
        </authorList>
    </citation>
    <scope>NUCLEOTIDE SEQUENCE</scope>
    <source>
        <strain evidence="3">CBS 578.67</strain>
    </source>
</reference>
<feature type="transmembrane region" description="Helical" evidence="1">
    <location>
        <begin position="317"/>
        <end position="340"/>
    </location>
</feature>
<evidence type="ECO:0000256" key="1">
    <source>
        <dbReference type="SAM" id="Phobius"/>
    </source>
</evidence>
<evidence type="ECO:0000259" key="2">
    <source>
        <dbReference type="PROSITE" id="PS50076"/>
    </source>
</evidence>
<protein>
    <submittedName>
        <fullName evidence="4">Aste57867_11603 protein</fullName>
    </submittedName>
</protein>
<sequence length="388" mass="43543">MSARHTRLYDMLAVNADVNSVDLDQAFRSLAARLLRSEQTPETHRELAAINAAFAILRNPRKRRTYDWLGEDAVTFFHDSRDLCLIDLVAKATTLLASYQYMGFIPIVILNLSLFHVLLANVCMKLDLASELSWANLLWPLWTLDGQCLLVAVVLLFKRHSMIGSEGSNTCRDAGGLQLWTVLIVVLGFQILVVMALEGEMPPRTTQLVLLPYYIGEGLCLLRATCLHRFYVVARHSVLRLAQALLVAFKLDKTLDISWWLVFSPFLSLFVVQSSVGLVKWCRLVRSRRVRLGYDTVPVDATPVHGEEEDQSGPSPYIVVAVVFIRLAVYSPLVVLAYCLQSGAEVAYSHVFILWFVVRPIFLHHDDGEYSTVCSSLSTCFYGAPSST</sequence>
<dbReference type="EMBL" id="CAADRA010005316">
    <property type="protein sequence ID" value="VFT88461.1"/>
    <property type="molecule type" value="Genomic_DNA"/>
</dbReference>
<dbReference type="SUPFAM" id="SSF46565">
    <property type="entry name" value="Chaperone J-domain"/>
    <property type="match status" value="1"/>
</dbReference>
<dbReference type="EMBL" id="VJMH01005295">
    <property type="protein sequence ID" value="KAF0697717.1"/>
    <property type="molecule type" value="Genomic_DNA"/>
</dbReference>
<organism evidence="4 5">
    <name type="scientific">Aphanomyces stellatus</name>
    <dbReference type="NCBI Taxonomy" id="120398"/>
    <lineage>
        <taxon>Eukaryota</taxon>
        <taxon>Sar</taxon>
        <taxon>Stramenopiles</taxon>
        <taxon>Oomycota</taxon>
        <taxon>Saprolegniomycetes</taxon>
        <taxon>Saprolegniales</taxon>
        <taxon>Verrucalvaceae</taxon>
        <taxon>Aphanomyces</taxon>
    </lineage>
</organism>
<feature type="transmembrane region" description="Helical" evidence="1">
    <location>
        <begin position="139"/>
        <end position="157"/>
    </location>
</feature>
<keyword evidence="1" id="KW-0812">Transmembrane</keyword>
<feature type="transmembrane region" description="Helical" evidence="1">
    <location>
        <begin position="257"/>
        <end position="279"/>
    </location>
</feature>
<feature type="transmembrane region" description="Helical" evidence="1">
    <location>
        <begin position="101"/>
        <end position="119"/>
    </location>
</feature>
<dbReference type="InterPro" id="IPR001623">
    <property type="entry name" value="DnaJ_domain"/>
</dbReference>
<dbReference type="PANTHER" id="PTHR13568">
    <property type="entry name" value="FAM11A, B PROTEIN"/>
    <property type="match status" value="1"/>
</dbReference>
<evidence type="ECO:0000313" key="3">
    <source>
        <dbReference type="EMBL" id="KAF0697717.1"/>
    </source>
</evidence>
<dbReference type="AlphaFoldDB" id="A0A485KTT1"/>
<reference evidence="4 5" key="1">
    <citation type="submission" date="2019-03" db="EMBL/GenBank/DDBJ databases">
        <authorList>
            <person name="Gaulin E."/>
            <person name="Dumas B."/>
        </authorList>
    </citation>
    <scope>NUCLEOTIDE SEQUENCE [LARGE SCALE GENOMIC DNA]</scope>
    <source>
        <strain evidence="4">CBS 568.67</strain>
    </source>
</reference>
<dbReference type="PANTHER" id="PTHR13568:SF9">
    <property type="entry name" value="TRANSMEMBRANE PROTEIN 203"/>
    <property type="match status" value="1"/>
</dbReference>
<name>A0A485KTT1_9STRA</name>
<keyword evidence="1" id="KW-1133">Transmembrane helix</keyword>